<dbReference type="Proteomes" id="UP000265801">
    <property type="component" value="Unassembled WGS sequence"/>
</dbReference>
<evidence type="ECO:0000313" key="8">
    <source>
        <dbReference type="Proteomes" id="UP000265801"/>
    </source>
</evidence>
<dbReference type="GO" id="GO:0005275">
    <property type="term" value="F:amine transmembrane transporter activity"/>
    <property type="evidence" value="ECO:0007669"/>
    <property type="project" value="TreeGrafter"/>
</dbReference>
<organism evidence="7 8">
    <name type="scientific">Bacillus salacetis</name>
    <dbReference type="NCBI Taxonomy" id="2315464"/>
    <lineage>
        <taxon>Bacteria</taxon>
        <taxon>Bacillati</taxon>
        <taxon>Bacillota</taxon>
        <taxon>Bacilli</taxon>
        <taxon>Bacillales</taxon>
        <taxon>Bacillaceae</taxon>
        <taxon>Bacillus</taxon>
    </lineage>
</organism>
<dbReference type="GO" id="GO:0015871">
    <property type="term" value="P:choline transport"/>
    <property type="evidence" value="ECO:0007669"/>
    <property type="project" value="TreeGrafter"/>
</dbReference>
<dbReference type="GO" id="GO:0015226">
    <property type="term" value="F:carnitine transmembrane transporter activity"/>
    <property type="evidence" value="ECO:0007669"/>
    <property type="project" value="TreeGrafter"/>
</dbReference>
<feature type="domain" description="ABC-type glycine betaine transport system substrate-binding" evidence="6">
    <location>
        <begin position="43"/>
        <end position="284"/>
    </location>
</feature>
<dbReference type="Gene3D" id="3.40.190.100">
    <property type="entry name" value="Glycine betaine-binding periplasmic protein, domain 2"/>
    <property type="match status" value="1"/>
</dbReference>
<gene>
    <name evidence="7" type="ORF">D3H55_12530</name>
</gene>
<evidence type="ECO:0000313" key="7">
    <source>
        <dbReference type="EMBL" id="RIW32702.1"/>
    </source>
</evidence>
<dbReference type="PANTHER" id="PTHR47737:SF1">
    <property type="entry name" value="GLYCINE BETAINE_PROLINE BETAINE TRANSPORT SYSTEM PERMEASE PROTEIN PROW"/>
    <property type="match status" value="1"/>
</dbReference>
<dbReference type="Pfam" id="PF04069">
    <property type="entry name" value="OpuAC"/>
    <property type="match status" value="1"/>
</dbReference>
<name>A0A3A1QZX2_9BACI</name>
<dbReference type="EMBL" id="QXIR01000016">
    <property type="protein sequence ID" value="RIW32702.1"/>
    <property type="molecule type" value="Genomic_DNA"/>
</dbReference>
<proteinExistence type="predicted"/>
<keyword evidence="3" id="KW-1003">Cell membrane</keyword>
<protein>
    <submittedName>
        <fullName evidence="7">Glycine betaine ABC transporter substrate-binding protein</fullName>
    </submittedName>
</protein>
<evidence type="ECO:0000256" key="4">
    <source>
        <dbReference type="ARBA" id="ARBA00023136"/>
    </source>
</evidence>
<accession>A0A3A1QZX2</accession>
<comment type="caution">
    <text evidence="7">The sequence shown here is derived from an EMBL/GenBank/DDBJ whole genome shotgun (WGS) entry which is preliminary data.</text>
</comment>
<evidence type="ECO:0000256" key="3">
    <source>
        <dbReference type="ARBA" id="ARBA00022475"/>
    </source>
</evidence>
<keyword evidence="8" id="KW-1185">Reference proteome</keyword>
<dbReference type="InterPro" id="IPR007210">
    <property type="entry name" value="ABC_Gly_betaine_transp_sub-bd"/>
</dbReference>
<dbReference type="AlphaFoldDB" id="A0A3A1QZX2"/>
<evidence type="ECO:0000256" key="1">
    <source>
        <dbReference type="ARBA" id="ARBA00004236"/>
    </source>
</evidence>
<feature type="signal peptide" evidence="5">
    <location>
        <begin position="1"/>
        <end position="24"/>
    </location>
</feature>
<dbReference type="PROSITE" id="PS51257">
    <property type="entry name" value="PROKAR_LIPOPROTEIN"/>
    <property type="match status" value="1"/>
</dbReference>
<keyword evidence="4" id="KW-0472">Membrane</keyword>
<dbReference type="PANTHER" id="PTHR47737">
    <property type="entry name" value="GLYCINE BETAINE/PROLINE BETAINE TRANSPORT SYSTEM PERMEASE PROTEIN PROW"/>
    <property type="match status" value="1"/>
</dbReference>
<evidence type="ECO:0000256" key="5">
    <source>
        <dbReference type="SAM" id="SignalP"/>
    </source>
</evidence>
<keyword evidence="5" id="KW-0732">Signal</keyword>
<reference evidence="7 8" key="1">
    <citation type="submission" date="2018-09" db="EMBL/GenBank/DDBJ databases">
        <title>Bacillus saliacetes sp. nov., isolated from Thai shrimp paste (Ka-pi).</title>
        <authorList>
            <person name="Daroonpunt R."/>
            <person name="Tanasupawat S."/>
            <person name="Yiamsombut S."/>
        </authorList>
    </citation>
    <scope>NUCLEOTIDE SEQUENCE [LARGE SCALE GENOMIC DNA]</scope>
    <source>
        <strain evidence="7 8">SKP7-4</strain>
    </source>
</reference>
<evidence type="ECO:0000259" key="6">
    <source>
        <dbReference type="Pfam" id="PF04069"/>
    </source>
</evidence>
<dbReference type="OrthoDB" id="9787902at2"/>
<keyword evidence="2" id="KW-0813">Transport</keyword>
<comment type="subcellular location">
    <subcellularLocation>
        <location evidence="1">Cell membrane</location>
    </subcellularLocation>
</comment>
<dbReference type="Gene3D" id="3.40.190.10">
    <property type="entry name" value="Periplasmic binding protein-like II"/>
    <property type="match status" value="1"/>
</dbReference>
<dbReference type="GO" id="GO:0043190">
    <property type="term" value="C:ATP-binding cassette (ABC) transporter complex"/>
    <property type="evidence" value="ECO:0007669"/>
    <property type="project" value="InterPro"/>
</dbReference>
<feature type="chain" id="PRO_5017323549" evidence="5">
    <location>
        <begin position="25"/>
        <end position="296"/>
    </location>
</feature>
<dbReference type="GO" id="GO:0031460">
    <property type="term" value="P:glycine betaine transport"/>
    <property type="evidence" value="ECO:0007669"/>
    <property type="project" value="TreeGrafter"/>
</dbReference>
<evidence type="ECO:0000256" key="2">
    <source>
        <dbReference type="ARBA" id="ARBA00022448"/>
    </source>
</evidence>
<sequence>MKGWKIGFTMLAAVIMLTACGTGANDEGEDNAKQNGGNNEGITINFGVTPWTSTVPPTKTAKLILEDMGYTVNETKADAGGVYTGMARGDLDVFMDAWLPDMHANYMEKYGDKLDDTAVSYSEGELGWVIPTYVEGVESVEDIKGKEDLFGGKIYGIEEGAGMTVTSREMIEKLGLDLEYVASSEGGMLAQAQRMMENKEPVLFLGWRPHPMFVNYDLKVLKSPDDYFQTSEVHVITNKELKDDAAEAYEFLSKWKMPVEDIEEMIVKIDEGQEAEKVAREWIDNHQDQVKEMKGE</sequence>
<dbReference type="SUPFAM" id="SSF53850">
    <property type="entry name" value="Periplasmic binding protein-like II"/>
    <property type="match status" value="1"/>
</dbReference>
<dbReference type="RefSeq" id="WP_119547261.1">
    <property type="nucleotide sequence ID" value="NZ_QXIR01000016.1"/>
</dbReference>
<dbReference type="CDD" id="cd13639">
    <property type="entry name" value="PBP2_OpuAC_like"/>
    <property type="match status" value="1"/>
</dbReference>